<evidence type="ECO:0000313" key="2">
    <source>
        <dbReference type="Proteomes" id="UP000236327"/>
    </source>
</evidence>
<accession>A0A2K2G0V2</accession>
<organism evidence="1 2">
    <name type="scientific">Novosphingobium guangzhouense</name>
    <dbReference type="NCBI Taxonomy" id="1850347"/>
    <lineage>
        <taxon>Bacteria</taxon>
        <taxon>Pseudomonadati</taxon>
        <taxon>Pseudomonadota</taxon>
        <taxon>Alphaproteobacteria</taxon>
        <taxon>Sphingomonadales</taxon>
        <taxon>Sphingomonadaceae</taxon>
        <taxon>Novosphingobium</taxon>
    </lineage>
</organism>
<gene>
    <name evidence="1" type="ORF">A8V01_19560</name>
</gene>
<proteinExistence type="predicted"/>
<dbReference type="OrthoDB" id="7519311at2"/>
<keyword evidence="2" id="KW-1185">Reference proteome</keyword>
<name>A0A2K2G0V2_9SPHN</name>
<dbReference type="RefSeq" id="WP_103096147.1">
    <property type="nucleotide sequence ID" value="NZ_LYMM01000033.1"/>
</dbReference>
<sequence length="248" mass="24768">MADFEFETTGLVNVTNGSVDVIGVGTNWVASYPGLMLWLDGLSYPVKSVNGRNSITLVHPYQGSTATGAKYALVPVHPGTLNAQKAVITVLEAINNLIANGGIGGGGGGTGSGGPGIIGAVVNSAGHLIITLSDGRTIDAGLVKGADGQDGQDGTGSGGGDISMAAIQGFSQFAGTPVGGGLAGLFIPVTTGAPNITLTQRSEIVIPWDDKDAGAAMWVEKRPNAAAIIVGAANVPLPQPGGDEVNRR</sequence>
<dbReference type="EMBL" id="LYMM01000033">
    <property type="protein sequence ID" value="PNU04608.1"/>
    <property type="molecule type" value="Genomic_DNA"/>
</dbReference>
<comment type="caution">
    <text evidence="1">The sequence shown here is derived from an EMBL/GenBank/DDBJ whole genome shotgun (WGS) entry which is preliminary data.</text>
</comment>
<reference evidence="1 2" key="1">
    <citation type="submission" date="2016-05" db="EMBL/GenBank/DDBJ databases">
        <title>Complete genome sequence of Novosphingobium guangzhouense SA925(T).</title>
        <authorList>
            <person name="Sha S."/>
        </authorList>
    </citation>
    <scope>NUCLEOTIDE SEQUENCE [LARGE SCALE GENOMIC DNA]</scope>
    <source>
        <strain evidence="1 2">SA925</strain>
    </source>
</reference>
<dbReference type="Proteomes" id="UP000236327">
    <property type="component" value="Unassembled WGS sequence"/>
</dbReference>
<protein>
    <submittedName>
        <fullName evidence="1">Uncharacterized protein</fullName>
    </submittedName>
</protein>
<evidence type="ECO:0000313" key="1">
    <source>
        <dbReference type="EMBL" id="PNU04608.1"/>
    </source>
</evidence>
<dbReference type="AlphaFoldDB" id="A0A2K2G0V2"/>